<keyword evidence="2" id="KW-1185">Reference proteome</keyword>
<sequence length="813" mass="93794">MNDLILEDDEENVEEEEEMNIDDLVRMKGIWNSIKILANSINQFHDPLFIPSSVFEETIKEILDCIDQIEANKERFHHRYLELETETTLFSILFSYIDRDKINAVRDRIIKLLTSKNRETDKLIEQAYEMHFIVRRHQQQLKKYYNLVEQSKGKDYCKVEMPIVPLINVYKKNGYVSDDITFINGNHARYICPNKELFKMSIDKHLISIKCDGLLDNIKWSDNNGTEVWLAGGCPFSALDRKWIGWLSRYKHFCEVRRLVNKFSLPMMINNTINRILRPFIDPLSGTDILPRQSKGLAPDFTREGGIVEVHTVRDYDFFIICKNVSDGQRKVVELTKQIYDYLVKLGHIDITIKRTCNTFTIGPFTIILPLFHSLEELLVGFDLDCCCVAYNGQDVYVHPRALQSYATRTNSVPNLPRSLQASVPSERVLKYVYRGIQPQYLYIHCKHIFCKSITLPNRKDTTHLCYSSTNLCQEMEKISISQLESSLGKGTNIAIPTISLRNNCFWASLQGANLLCMSSHHHKHCSGCGQPLQKSALGICSYCDMPTFKKISLTESKTIVICGRNLGRFLNRFEFLGDHVTFVTVYPFALYRKLYQMSQAKLIDLNNCSILPITHFNDSEFQRLVNQIMSNSIPSQHQNDQPLYIGQIINLLFDENRFIDYYHDNSGNLFNDIYTQLEIRNIISEEEIKTNLSNSVISQFMSIGQQQADMTKESPKKKEKRYLDYMEKSNIVETIKQDLQSYTSFIKSLTDLQNVTFKQLSFIKGLLQNSDQSDVVNILNHLPGDDSSYSFQSSPSSLNESSCVATVSSLVE</sequence>
<reference evidence="2" key="1">
    <citation type="journal article" date="2011" name="Genome Res.">
        <title>Phylogeny-wide analysis of social amoeba genomes highlights ancient origins for complex intercellular communication.</title>
        <authorList>
            <person name="Heidel A.J."/>
            <person name="Lawal H.M."/>
            <person name="Felder M."/>
            <person name="Schilde C."/>
            <person name="Helps N.R."/>
            <person name="Tunggal B."/>
            <person name="Rivero F."/>
            <person name="John U."/>
            <person name="Schleicher M."/>
            <person name="Eichinger L."/>
            <person name="Platzer M."/>
            <person name="Noegel A.A."/>
            <person name="Schaap P."/>
            <person name="Gloeckner G."/>
        </authorList>
    </citation>
    <scope>NUCLEOTIDE SEQUENCE [LARGE SCALE GENOMIC DNA]</scope>
    <source>
        <strain evidence="2">SH3</strain>
    </source>
</reference>
<dbReference type="EMBL" id="GL883007">
    <property type="protein sequence ID" value="EGG24263.1"/>
    <property type="molecule type" value="Genomic_DNA"/>
</dbReference>
<name>F4PIX7_CACFS</name>
<dbReference type="PANTHER" id="PTHR43558:SF6">
    <property type="entry name" value="REDUCTASE, PUTATIVE (AFU_ORTHOLOGUE AFUA_3G10540)-RELATED"/>
    <property type="match status" value="1"/>
</dbReference>
<dbReference type="AlphaFoldDB" id="F4PIX7"/>
<organism evidence="1 2">
    <name type="scientific">Cavenderia fasciculata</name>
    <name type="common">Slime mold</name>
    <name type="synonym">Dictyostelium fasciculatum</name>
    <dbReference type="NCBI Taxonomy" id="261658"/>
    <lineage>
        <taxon>Eukaryota</taxon>
        <taxon>Amoebozoa</taxon>
        <taxon>Evosea</taxon>
        <taxon>Eumycetozoa</taxon>
        <taxon>Dictyostelia</taxon>
        <taxon>Acytosteliales</taxon>
        <taxon>Cavenderiaceae</taxon>
        <taxon>Cavenderia</taxon>
    </lineage>
</organism>
<dbReference type="KEGG" id="dfa:DFA_06413"/>
<evidence type="ECO:0000313" key="1">
    <source>
        <dbReference type="EMBL" id="EGG24263.1"/>
    </source>
</evidence>
<dbReference type="InterPro" id="IPR053354">
    <property type="entry name" value="MGDG_epimerase"/>
</dbReference>
<dbReference type="PANTHER" id="PTHR43558">
    <property type="entry name" value="REDUCTASE, PUTATIVE (AFU_ORTHOLOGUE AFUA_3G10540)-RELATED"/>
    <property type="match status" value="1"/>
</dbReference>
<dbReference type="GeneID" id="14876025"/>
<evidence type="ECO:0000313" key="2">
    <source>
        <dbReference type="Proteomes" id="UP000007797"/>
    </source>
</evidence>
<dbReference type="OrthoDB" id="539213at2759"/>
<proteinExistence type="predicted"/>
<protein>
    <submittedName>
        <fullName evidence="1">Uncharacterized protein</fullName>
    </submittedName>
</protein>
<dbReference type="RefSeq" id="XP_004362114.1">
    <property type="nucleotide sequence ID" value="XM_004362057.1"/>
</dbReference>
<accession>F4PIX7</accession>
<dbReference type="Proteomes" id="UP000007797">
    <property type="component" value="Unassembled WGS sequence"/>
</dbReference>
<gene>
    <name evidence="1" type="ORF">DFA_06413</name>
</gene>